<reference evidence="2" key="1">
    <citation type="submission" date="2023-04" db="EMBL/GenBank/DDBJ databases">
        <authorList>
            <person name="Vijverberg K."/>
            <person name="Xiong W."/>
            <person name="Schranz E."/>
        </authorList>
    </citation>
    <scope>NUCLEOTIDE SEQUENCE</scope>
</reference>
<evidence type="ECO:0000256" key="1">
    <source>
        <dbReference type="SAM" id="MobiDB-lite"/>
    </source>
</evidence>
<gene>
    <name evidence="2" type="ORF">LSALG_LOCUS12020</name>
</gene>
<name>A0AA35VDX4_LACSI</name>
<sequence>MNTYNVDINIINREEASFTDYKLNPAIPPEGPTTKSNMGEDRSSDIPGNLSNKDSNVNMGILQQTITTFFSSQSIEPKMNDEEEERVDLFGIKFDSKEENVEDQAIMFGMQYKILNLKLDTILQFINDIVGLSSSVSKDDVELLLNLKIPRRSF</sequence>
<keyword evidence="3" id="KW-1185">Reference proteome</keyword>
<accession>A0AA35VDX4</accession>
<feature type="region of interest" description="Disordered" evidence="1">
    <location>
        <begin position="22"/>
        <end position="54"/>
    </location>
</feature>
<dbReference type="AlphaFoldDB" id="A0AA35VDX4"/>
<dbReference type="EMBL" id="OX465078">
    <property type="protein sequence ID" value="CAI9271761.1"/>
    <property type="molecule type" value="Genomic_DNA"/>
</dbReference>
<evidence type="ECO:0000313" key="3">
    <source>
        <dbReference type="Proteomes" id="UP001177003"/>
    </source>
</evidence>
<organism evidence="2 3">
    <name type="scientific">Lactuca saligna</name>
    <name type="common">Willowleaf lettuce</name>
    <dbReference type="NCBI Taxonomy" id="75948"/>
    <lineage>
        <taxon>Eukaryota</taxon>
        <taxon>Viridiplantae</taxon>
        <taxon>Streptophyta</taxon>
        <taxon>Embryophyta</taxon>
        <taxon>Tracheophyta</taxon>
        <taxon>Spermatophyta</taxon>
        <taxon>Magnoliopsida</taxon>
        <taxon>eudicotyledons</taxon>
        <taxon>Gunneridae</taxon>
        <taxon>Pentapetalae</taxon>
        <taxon>asterids</taxon>
        <taxon>campanulids</taxon>
        <taxon>Asterales</taxon>
        <taxon>Asteraceae</taxon>
        <taxon>Cichorioideae</taxon>
        <taxon>Cichorieae</taxon>
        <taxon>Lactucinae</taxon>
        <taxon>Lactuca</taxon>
    </lineage>
</organism>
<protein>
    <submittedName>
        <fullName evidence="2">Uncharacterized protein</fullName>
    </submittedName>
</protein>
<evidence type="ECO:0000313" key="2">
    <source>
        <dbReference type="EMBL" id="CAI9271761.1"/>
    </source>
</evidence>
<proteinExistence type="predicted"/>
<dbReference type="Proteomes" id="UP001177003">
    <property type="component" value="Chromosome 2"/>
</dbReference>